<dbReference type="OrthoDB" id="1746344at2759"/>
<proteinExistence type="predicted"/>
<dbReference type="EMBL" id="JAKOGI010001725">
    <property type="protein sequence ID" value="KAJ8424258.1"/>
    <property type="molecule type" value="Genomic_DNA"/>
</dbReference>
<evidence type="ECO:0000313" key="2">
    <source>
        <dbReference type="Proteomes" id="UP001153076"/>
    </source>
</evidence>
<keyword evidence="2" id="KW-1185">Reference proteome</keyword>
<comment type="caution">
    <text evidence="1">The sequence shown here is derived from an EMBL/GenBank/DDBJ whole genome shotgun (WGS) entry which is preliminary data.</text>
</comment>
<name>A0A9Q1GQH1_9CARY</name>
<protein>
    <submittedName>
        <fullName evidence="1">Uncharacterized protein</fullName>
    </submittedName>
</protein>
<evidence type="ECO:0000313" key="1">
    <source>
        <dbReference type="EMBL" id="KAJ8424258.1"/>
    </source>
</evidence>
<reference evidence="1" key="1">
    <citation type="submission" date="2022-04" db="EMBL/GenBank/DDBJ databases">
        <title>Carnegiea gigantea Genome sequencing and assembly v2.</title>
        <authorList>
            <person name="Copetti D."/>
            <person name="Sanderson M.J."/>
            <person name="Burquez A."/>
            <person name="Wojciechowski M.F."/>
        </authorList>
    </citation>
    <scope>NUCLEOTIDE SEQUENCE</scope>
    <source>
        <strain evidence="1">SGP5-SGP5p</strain>
        <tissue evidence="1">Aerial part</tissue>
    </source>
</reference>
<organism evidence="1 2">
    <name type="scientific">Carnegiea gigantea</name>
    <dbReference type="NCBI Taxonomy" id="171969"/>
    <lineage>
        <taxon>Eukaryota</taxon>
        <taxon>Viridiplantae</taxon>
        <taxon>Streptophyta</taxon>
        <taxon>Embryophyta</taxon>
        <taxon>Tracheophyta</taxon>
        <taxon>Spermatophyta</taxon>
        <taxon>Magnoliopsida</taxon>
        <taxon>eudicotyledons</taxon>
        <taxon>Gunneridae</taxon>
        <taxon>Pentapetalae</taxon>
        <taxon>Caryophyllales</taxon>
        <taxon>Cactineae</taxon>
        <taxon>Cactaceae</taxon>
        <taxon>Cactoideae</taxon>
        <taxon>Echinocereeae</taxon>
        <taxon>Carnegiea</taxon>
    </lineage>
</organism>
<dbReference type="Proteomes" id="UP001153076">
    <property type="component" value="Unassembled WGS sequence"/>
</dbReference>
<dbReference type="AlphaFoldDB" id="A0A9Q1GQH1"/>
<accession>A0A9Q1GQH1</accession>
<sequence length="233" mass="26974">MPIDYVVPKDCEDEEENDRDNGWIVKVKVEARWILVETLKVEEEKISAFGQGIRNELLFILDELDKIFGPDRAIGAASENFKEDVNGLQNETIELDKDEKKDEEDEKESKSYRSSYLTGFMNDTNCYLLNIANALCTTQQHDQALMNYEMKLDDKKKCLLQEVMNIPGLTKDEVMKAVNKLACDSSLLPYFTNARRSGRRIGLLTLFIHHSWVDCDNYFWWILTLCSQLPSKL</sequence>
<gene>
    <name evidence="1" type="ORF">Cgig2_033493</name>
</gene>